<evidence type="ECO:0000256" key="5">
    <source>
        <dbReference type="ARBA" id="ARBA00023027"/>
    </source>
</evidence>
<keyword evidence="7" id="KW-0328">Glycosyltransferase</keyword>
<feature type="binding site" description="in other chain" evidence="6">
    <location>
        <begin position="61"/>
        <end position="62"/>
    </location>
    <ligand>
        <name>NAD(+)</name>
        <dbReference type="ChEBI" id="CHEBI:57540"/>
        <note>ligand shared between two adjacent protomers</note>
    </ligand>
</feature>
<evidence type="ECO:0000256" key="6">
    <source>
        <dbReference type="HAMAP-Rule" id="MF_00304"/>
    </source>
</evidence>
<organism evidence="7 8">
    <name type="scientific">Nitrospira defluvii</name>
    <dbReference type="NCBI Taxonomy" id="330214"/>
    <lineage>
        <taxon>Bacteria</taxon>
        <taxon>Pseudomonadati</taxon>
        <taxon>Nitrospirota</taxon>
        <taxon>Nitrospiria</taxon>
        <taxon>Nitrospirales</taxon>
        <taxon>Nitrospiraceae</taxon>
        <taxon>Nitrospira</taxon>
    </lineage>
</organism>
<gene>
    <name evidence="7" type="primary">thi</name>
    <name evidence="6" type="synonym">thi4</name>
    <name evidence="7" type="ORF">NSPZN2_10241</name>
</gene>
<comment type="caution">
    <text evidence="6">Lacks conserved residue(s) required for the propagation of feature annotation.</text>
</comment>
<dbReference type="HAMAP" id="MF_00304">
    <property type="entry name" value="Thi4"/>
    <property type="match status" value="1"/>
</dbReference>
<dbReference type="EMBL" id="CAJNBJ010000001">
    <property type="protein sequence ID" value="CAE6691433.1"/>
    <property type="molecule type" value="Genomic_DNA"/>
</dbReference>
<dbReference type="PANTHER" id="PTHR43422">
    <property type="entry name" value="THIAMINE THIAZOLE SYNTHASE"/>
    <property type="match status" value="1"/>
</dbReference>
<keyword evidence="5 6" id="KW-0520">NAD</keyword>
<evidence type="ECO:0000256" key="2">
    <source>
        <dbReference type="ARBA" id="ARBA00022723"/>
    </source>
</evidence>
<comment type="function">
    <text evidence="6">Involved in the biosynthesis of the thiazole moiety of thiamine. Catalyzes the conversion of NAD and glycine to adenosine diphosphate 5-(2-hydroxyethyl)-4-methylthiazole-2-carboxylate (ADT), an adenylated thiazole intermediate, using free sulfide as a source of sulfur.</text>
</comment>
<evidence type="ECO:0000256" key="1">
    <source>
        <dbReference type="ARBA" id="ARBA00022679"/>
    </source>
</evidence>
<evidence type="ECO:0000313" key="8">
    <source>
        <dbReference type="Proteomes" id="UP000675880"/>
    </source>
</evidence>
<dbReference type="EC" id="2.4.2.59" evidence="6"/>
<dbReference type="Pfam" id="PF01946">
    <property type="entry name" value="Thi4"/>
    <property type="match status" value="1"/>
</dbReference>
<dbReference type="GO" id="GO:0016757">
    <property type="term" value="F:glycosyltransferase activity"/>
    <property type="evidence" value="ECO:0007669"/>
    <property type="project" value="UniProtKB-KW"/>
</dbReference>
<feature type="binding site" evidence="6">
    <location>
        <position position="167"/>
    </location>
    <ligand>
        <name>NAD(+)</name>
        <dbReference type="ChEBI" id="CHEBI:57540"/>
        <note>ligand shared between two adjacent protomers</note>
    </ligand>
</feature>
<protein>
    <recommendedName>
        <fullName evidence="6">Thiamine thiazole synthase</fullName>
        <ecNumber evidence="6">2.4.2.59</ecNumber>
    </recommendedName>
</protein>
<comment type="catalytic activity">
    <reaction evidence="6">
        <text>hydrogen sulfide + glycine + NAD(+) = ADP-5-ethyl-4-methylthiazole-2-carboxylate + nicotinamide + 3 H2O + H(+)</text>
        <dbReference type="Rhea" id="RHEA:55704"/>
        <dbReference type="ChEBI" id="CHEBI:15377"/>
        <dbReference type="ChEBI" id="CHEBI:15378"/>
        <dbReference type="ChEBI" id="CHEBI:17154"/>
        <dbReference type="ChEBI" id="CHEBI:29919"/>
        <dbReference type="ChEBI" id="CHEBI:57305"/>
        <dbReference type="ChEBI" id="CHEBI:57540"/>
        <dbReference type="ChEBI" id="CHEBI:139151"/>
        <dbReference type="EC" id="2.4.2.59"/>
    </reaction>
</comment>
<proteinExistence type="inferred from homology"/>
<feature type="binding site" evidence="6">
    <location>
        <position position="240"/>
    </location>
    <ligand>
        <name>glycine</name>
        <dbReference type="ChEBI" id="CHEBI:57305"/>
    </ligand>
</feature>
<dbReference type="Proteomes" id="UP000675880">
    <property type="component" value="Unassembled WGS sequence"/>
</dbReference>
<keyword evidence="2 6" id="KW-0479">Metal-binding</keyword>
<feature type="binding site" description="in other chain" evidence="6">
    <location>
        <position position="135"/>
    </location>
    <ligand>
        <name>NAD(+)</name>
        <dbReference type="ChEBI" id="CHEBI:57540"/>
        <note>ligand shared between two adjacent protomers</note>
    </ligand>
</feature>
<comment type="cofactor">
    <cofactor evidence="6">
        <name>Fe(2+)</name>
        <dbReference type="ChEBI" id="CHEBI:29033"/>
    </cofactor>
</comment>
<evidence type="ECO:0000256" key="4">
    <source>
        <dbReference type="ARBA" id="ARBA00023004"/>
    </source>
</evidence>
<dbReference type="InterPro" id="IPR022828">
    <property type="entry name" value="Thi4_prok"/>
</dbReference>
<dbReference type="NCBIfam" id="TIGR00292">
    <property type="entry name" value="sulfide-dependent adenosine diphosphate thiazole synthase"/>
    <property type="match status" value="1"/>
</dbReference>
<sequence length="266" mass="28607">MGKPKPAPLRERDITRQIAREYYKEFDQLIESDVIIVGAGPAGLICAHDLGRMGVKTLIVEQSLALGGGFWSGGYLMNKATICAPAHKILKEVGVPCKQIKECPGMYMVDPPHATGALIAAAYDAGAKIMNLTRVVDLILRREGVLEGVVVNSTTAEMAGHDIIHVDPIALESKIVVDATGHDAVVVNLLHKRGLYQQVPGNGAMWVSRSEEEVMDRTGEVSPNCFVIGLAVAAVFGTPRMGPAFGSMLLSGRYGAELIQKKLRHK</sequence>
<dbReference type="PRINTS" id="PR00411">
    <property type="entry name" value="PNDRDTASEI"/>
</dbReference>
<dbReference type="SUPFAM" id="SSF51905">
    <property type="entry name" value="FAD/NAD(P)-binding domain"/>
    <property type="match status" value="1"/>
</dbReference>
<evidence type="ECO:0000256" key="3">
    <source>
        <dbReference type="ARBA" id="ARBA00022977"/>
    </source>
</evidence>
<comment type="subunit">
    <text evidence="6">Homooctamer; tetramer of dimers.</text>
</comment>
<name>A0ABM8QDW9_9BACT</name>
<dbReference type="InterPro" id="IPR002922">
    <property type="entry name" value="Thi4_fam"/>
</dbReference>
<keyword evidence="4 6" id="KW-0408">Iron</keyword>
<evidence type="ECO:0000313" key="7">
    <source>
        <dbReference type="EMBL" id="CAE6691433.1"/>
    </source>
</evidence>
<dbReference type="InterPro" id="IPR036188">
    <property type="entry name" value="FAD/NAD-bd_sf"/>
</dbReference>
<dbReference type="PANTHER" id="PTHR43422:SF3">
    <property type="entry name" value="THIAMINE THIAZOLE SYNTHASE"/>
    <property type="match status" value="1"/>
</dbReference>
<comment type="similarity">
    <text evidence="6">Belongs to the THI4 family.</text>
</comment>
<feature type="binding site" evidence="6">
    <location>
        <position position="167"/>
    </location>
    <ligand>
        <name>Fe cation</name>
        <dbReference type="ChEBI" id="CHEBI:24875"/>
        <note>ligand shared between two adjacent protomers</note>
    </ligand>
</feature>
<feature type="binding site" description="in other chain" evidence="6">
    <location>
        <position position="69"/>
    </location>
    <ligand>
        <name>NAD(+)</name>
        <dbReference type="ChEBI" id="CHEBI:57540"/>
        <note>ligand shared between two adjacent protomers</note>
    </ligand>
</feature>
<comment type="caution">
    <text evidence="7">The sequence shown here is derived from an EMBL/GenBank/DDBJ whole genome shotgun (WGS) entry which is preliminary data.</text>
</comment>
<keyword evidence="1 6" id="KW-0808">Transferase</keyword>
<reference evidence="7 8" key="1">
    <citation type="submission" date="2021-02" db="EMBL/GenBank/DDBJ databases">
        <authorList>
            <person name="Han P."/>
        </authorList>
    </citation>
    <scope>NUCLEOTIDE SEQUENCE [LARGE SCALE GENOMIC DNA]</scope>
    <source>
        <strain evidence="7">Candidatus Nitrospira sp. ZN2</strain>
    </source>
</reference>
<feature type="binding site" description="in other chain" evidence="6">
    <location>
        <position position="230"/>
    </location>
    <ligand>
        <name>NAD(+)</name>
        <dbReference type="ChEBI" id="CHEBI:57540"/>
        <note>ligand shared between two adjacent protomers</note>
    </ligand>
</feature>
<keyword evidence="8" id="KW-1185">Reference proteome</keyword>
<comment type="pathway">
    <text evidence="6">Cofactor biosynthesis; thiamine diphosphate biosynthesis.</text>
</comment>
<feature type="binding site" description="in other chain" evidence="6">
    <location>
        <position position="42"/>
    </location>
    <ligand>
        <name>NAD(+)</name>
        <dbReference type="ChEBI" id="CHEBI:57540"/>
        <note>ligand shared between two adjacent protomers</note>
    </ligand>
</feature>
<feature type="binding site" description="in other chain" evidence="6">
    <location>
        <position position="182"/>
    </location>
    <ligand>
        <name>Fe cation</name>
        <dbReference type="ChEBI" id="CHEBI:24875"/>
        <note>ligand shared between two adjacent protomers</note>
    </ligand>
</feature>
<keyword evidence="3 6" id="KW-0784">Thiamine biosynthesis</keyword>
<accession>A0ABM8QDW9</accession>
<dbReference type="Gene3D" id="3.50.50.60">
    <property type="entry name" value="FAD/NAD(P)-binding domain"/>
    <property type="match status" value="1"/>
</dbReference>
<dbReference type="RefSeq" id="WP_213040162.1">
    <property type="nucleotide sequence ID" value="NZ_CAJNBJ010000001.1"/>
</dbReference>